<gene>
    <name evidence="6" type="ORF">CEN44_16525</name>
</gene>
<feature type="transmembrane region" description="Helical" evidence="5">
    <location>
        <begin position="127"/>
        <end position="150"/>
    </location>
</feature>
<feature type="transmembrane region" description="Helical" evidence="5">
    <location>
        <begin position="34"/>
        <end position="52"/>
    </location>
</feature>
<keyword evidence="7" id="KW-1185">Reference proteome</keyword>
<dbReference type="PANTHER" id="PTHR43424">
    <property type="entry name" value="LOCUS PUTATIVE PROTEIN 1-RELATED"/>
    <property type="match status" value="1"/>
</dbReference>
<accession>A0A2N6K130</accession>
<evidence type="ECO:0000313" key="7">
    <source>
        <dbReference type="Proteomes" id="UP000235036"/>
    </source>
</evidence>
<keyword evidence="2 5" id="KW-0812">Transmembrane</keyword>
<evidence type="ECO:0000256" key="1">
    <source>
        <dbReference type="ARBA" id="ARBA00004141"/>
    </source>
</evidence>
<feature type="transmembrane region" description="Helical" evidence="5">
    <location>
        <begin position="58"/>
        <end position="81"/>
    </location>
</feature>
<feature type="transmembrane region" description="Helical" evidence="5">
    <location>
        <begin position="312"/>
        <end position="334"/>
    </location>
</feature>
<keyword evidence="3 5" id="KW-1133">Transmembrane helix</keyword>
<feature type="transmembrane region" description="Helical" evidence="5">
    <location>
        <begin position="102"/>
        <end position="121"/>
    </location>
</feature>
<evidence type="ECO:0000256" key="4">
    <source>
        <dbReference type="ARBA" id="ARBA00023136"/>
    </source>
</evidence>
<dbReference type="RefSeq" id="WP_102205430.1">
    <property type="nucleotide sequence ID" value="NZ_CAWNVR010000481.1"/>
</dbReference>
<evidence type="ECO:0000256" key="5">
    <source>
        <dbReference type="SAM" id="Phobius"/>
    </source>
</evidence>
<reference evidence="6 7" key="1">
    <citation type="submission" date="2017-08" db="EMBL/GenBank/DDBJ databases">
        <title>Genomes of Fischerella (Mastigocladus) sp. strains.</title>
        <authorList>
            <person name="Miller S.R."/>
        </authorList>
    </citation>
    <scope>NUCLEOTIDE SEQUENCE [LARGE SCALE GENOMIC DNA]</scope>
    <source>
        <strain evidence="6 7">CCMEE 5323</strain>
    </source>
</reference>
<proteinExistence type="predicted"/>
<dbReference type="Pfam" id="PF01943">
    <property type="entry name" value="Polysacc_synt"/>
    <property type="match status" value="1"/>
</dbReference>
<comment type="caution">
    <text evidence="6">The sequence shown here is derived from an EMBL/GenBank/DDBJ whole genome shotgun (WGS) entry which is preliminary data.</text>
</comment>
<dbReference type="InterPro" id="IPR052556">
    <property type="entry name" value="PolySynth_Transporter"/>
</dbReference>
<feature type="transmembrane region" description="Helical" evidence="5">
    <location>
        <begin position="399"/>
        <end position="418"/>
    </location>
</feature>
<evidence type="ECO:0000256" key="3">
    <source>
        <dbReference type="ARBA" id="ARBA00022989"/>
    </source>
</evidence>
<organism evidence="6 7">
    <name type="scientific">Fischerella muscicola CCMEE 5323</name>
    <dbReference type="NCBI Taxonomy" id="2019572"/>
    <lineage>
        <taxon>Bacteria</taxon>
        <taxon>Bacillati</taxon>
        <taxon>Cyanobacteriota</taxon>
        <taxon>Cyanophyceae</taxon>
        <taxon>Nostocales</taxon>
        <taxon>Hapalosiphonaceae</taxon>
        <taxon>Fischerella</taxon>
    </lineage>
</organism>
<name>A0A2N6K130_FISMU</name>
<feature type="transmembrane region" description="Helical" evidence="5">
    <location>
        <begin position="187"/>
        <end position="207"/>
    </location>
</feature>
<feature type="transmembrane region" description="Helical" evidence="5">
    <location>
        <begin position="340"/>
        <end position="361"/>
    </location>
</feature>
<protein>
    <submittedName>
        <fullName evidence="6">O-unit flippase</fullName>
    </submittedName>
</protein>
<keyword evidence="4 5" id="KW-0472">Membrane</keyword>
<comment type="subcellular location">
    <subcellularLocation>
        <location evidence="1">Membrane</location>
        <topology evidence="1">Multi-pass membrane protein</topology>
    </subcellularLocation>
</comment>
<dbReference type="Proteomes" id="UP000235036">
    <property type="component" value="Unassembled WGS sequence"/>
</dbReference>
<dbReference type="AlphaFoldDB" id="A0A2N6K130"/>
<feature type="transmembrane region" description="Helical" evidence="5">
    <location>
        <begin position="162"/>
        <end position="181"/>
    </location>
</feature>
<dbReference type="GO" id="GO:0016020">
    <property type="term" value="C:membrane"/>
    <property type="evidence" value="ECO:0007669"/>
    <property type="project" value="UniProtKB-SubCell"/>
</dbReference>
<sequence>MPGKFKIPQLSLFKSHSELRAVIANTGWLFVDRILRMGAGLVVGVWVARYLGAKQFGLLNYATAFITLFGPIASLGLDNVVVRHLVHDALSKKEILGTAFRLKLLGGIISLLLPISIILLLQQNDTLTVELVAILGVISIFQAFDTIDLWFQSQVQSKYTVLAKNTAFFLVTLARVILIWMQAPLVAFAWAIVAEYMLGAVGLAIVYRIKGYSFWSWGWSYKLARDLLKESWPLIFSGFAILIYMKIDQIMLGTMMDDQAVGIYSAAVRVSEIWYFIPMAITSSVSPSIFAAKKTSELLYYQRLKKLLRLMALISVVLALPISFLSETIIMMLFGNDYAMAGPILAIHIWASLFVFLGVGADPWFIAESLTDLSLYRTVSGAVINVLLNLLLIPSYGGVGAAIATVIAYACGSVFANATHRKTWKIFKLQMSSLLIFN</sequence>
<feature type="transmembrane region" description="Helical" evidence="5">
    <location>
        <begin position="273"/>
        <end position="292"/>
    </location>
</feature>
<dbReference type="CDD" id="cd13128">
    <property type="entry name" value="MATE_Wzx_like"/>
    <property type="match status" value="1"/>
</dbReference>
<evidence type="ECO:0000256" key="2">
    <source>
        <dbReference type="ARBA" id="ARBA00022692"/>
    </source>
</evidence>
<dbReference type="PANTHER" id="PTHR43424:SF1">
    <property type="entry name" value="LOCUS PUTATIVE PROTEIN 1-RELATED"/>
    <property type="match status" value="1"/>
</dbReference>
<dbReference type="InterPro" id="IPR002797">
    <property type="entry name" value="Polysacc_synth"/>
</dbReference>
<feature type="transmembrane region" description="Helical" evidence="5">
    <location>
        <begin position="373"/>
        <end position="393"/>
    </location>
</feature>
<dbReference type="EMBL" id="NRQW01000373">
    <property type="protein sequence ID" value="PLZ87885.1"/>
    <property type="molecule type" value="Genomic_DNA"/>
</dbReference>
<evidence type="ECO:0000313" key="6">
    <source>
        <dbReference type="EMBL" id="PLZ87885.1"/>
    </source>
</evidence>